<evidence type="ECO:0000313" key="3">
    <source>
        <dbReference type="EMBL" id="MCT2557771.1"/>
    </source>
</evidence>
<evidence type="ECO:0000313" key="4">
    <source>
        <dbReference type="Proteomes" id="UP001142648"/>
    </source>
</evidence>
<comment type="caution">
    <text evidence="3">The sequence shown here is derived from an EMBL/GenBank/DDBJ whole genome shotgun (WGS) entry which is preliminary data.</text>
</comment>
<protein>
    <submittedName>
        <fullName evidence="3">Beta-lactamase family protein</fullName>
    </submittedName>
</protein>
<name>A0A9X2W0I0_9SPHN</name>
<dbReference type="Gene3D" id="3.40.710.10">
    <property type="entry name" value="DD-peptidase/beta-lactamase superfamily"/>
    <property type="match status" value="1"/>
</dbReference>
<dbReference type="PROSITE" id="PS51257">
    <property type="entry name" value="PROKAR_LIPOPROTEIN"/>
    <property type="match status" value="1"/>
</dbReference>
<dbReference type="AlphaFoldDB" id="A0A9X2W0I0"/>
<dbReference type="Pfam" id="PF00144">
    <property type="entry name" value="Beta-lactamase"/>
    <property type="match status" value="1"/>
</dbReference>
<dbReference type="EMBL" id="JAOAMV010000001">
    <property type="protein sequence ID" value="MCT2557771.1"/>
    <property type="molecule type" value="Genomic_DNA"/>
</dbReference>
<organism evidence="3 4">
    <name type="scientific">Tsuneonella litorea</name>
    <dbReference type="NCBI Taxonomy" id="2976475"/>
    <lineage>
        <taxon>Bacteria</taxon>
        <taxon>Pseudomonadati</taxon>
        <taxon>Pseudomonadota</taxon>
        <taxon>Alphaproteobacteria</taxon>
        <taxon>Sphingomonadales</taxon>
        <taxon>Erythrobacteraceae</taxon>
        <taxon>Tsuneonella</taxon>
    </lineage>
</organism>
<feature type="domain" description="Beta-lactamase-related" evidence="2">
    <location>
        <begin position="67"/>
        <end position="363"/>
    </location>
</feature>
<feature type="chain" id="PRO_5040754635" evidence="1">
    <location>
        <begin position="25"/>
        <end position="373"/>
    </location>
</feature>
<evidence type="ECO:0000256" key="1">
    <source>
        <dbReference type="SAM" id="SignalP"/>
    </source>
</evidence>
<dbReference type="Proteomes" id="UP001142648">
    <property type="component" value="Unassembled WGS sequence"/>
</dbReference>
<proteinExistence type="predicted"/>
<dbReference type="RefSeq" id="WP_259960530.1">
    <property type="nucleotide sequence ID" value="NZ_JAOAMV010000001.1"/>
</dbReference>
<sequence length="373" mass="41035">MRTLPPLIAALALLPALASCSSHPEPPPPLTKEALAAVKDDPGAPTEQLAREVDDLFSKDDLGETRALVVMHGGRIAAERYAPGYGPDTRFVSWSMAKTVTATMIGMLIADGRLTLDEPPPIPRWRRPGDPRGEITLRQLLQMRSGLRHTESGDVPYESSEVRMLLLDGRDDMATFAESQPLEAEPGAKFEYSSNTTVILADIATRALTASTDPDTRRAAVADYLHTRLFGPLGMTSIVPEFDRSGTLIGGSLMHATARDWARFGEFLRNKGSYRGTQIVPRRWIEFMITPSPRRGNYGAQTWLNRDPPEGDDPLFANRGPKNLFAMIGHMGQYVLVAPDRKLTVVRLGHSDADERRALMPQLADVVALYPGR</sequence>
<keyword evidence="1" id="KW-0732">Signal</keyword>
<dbReference type="PANTHER" id="PTHR43283">
    <property type="entry name" value="BETA-LACTAMASE-RELATED"/>
    <property type="match status" value="1"/>
</dbReference>
<dbReference type="PANTHER" id="PTHR43283:SF7">
    <property type="entry name" value="BETA-LACTAMASE-RELATED DOMAIN-CONTAINING PROTEIN"/>
    <property type="match status" value="1"/>
</dbReference>
<gene>
    <name evidence="3" type="ORF">N0B51_02120</name>
</gene>
<accession>A0A9X2W0I0</accession>
<evidence type="ECO:0000259" key="2">
    <source>
        <dbReference type="Pfam" id="PF00144"/>
    </source>
</evidence>
<dbReference type="SUPFAM" id="SSF56601">
    <property type="entry name" value="beta-lactamase/transpeptidase-like"/>
    <property type="match status" value="1"/>
</dbReference>
<dbReference type="InterPro" id="IPR012338">
    <property type="entry name" value="Beta-lactam/transpept-like"/>
</dbReference>
<dbReference type="InterPro" id="IPR001466">
    <property type="entry name" value="Beta-lactam-related"/>
</dbReference>
<reference evidence="3" key="1">
    <citation type="submission" date="2022-09" db="EMBL/GenBank/DDBJ databases">
        <title>The genome sequence of Tsuneonella sp. YG55.</title>
        <authorList>
            <person name="Liu Y."/>
        </authorList>
    </citation>
    <scope>NUCLEOTIDE SEQUENCE</scope>
    <source>
        <strain evidence="3">YG55</strain>
    </source>
</reference>
<keyword evidence="4" id="KW-1185">Reference proteome</keyword>
<dbReference type="InterPro" id="IPR050789">
    <property type="entry name" value="Diverse_Enzym_Activities"/>
</dbReference>
<feature type="signal peptide" evidence="1">
    <location>
        <begin position="1"/>
        <end position="24"/>
    </location>
</feature>